<dbReference type="Ensembl" id="ENSPEMT00000036225.1">
    <property type="protein sequence ID" value="ENSPEMP00000033274.1"/>
    <property type="gene ID" value="ENSPEMG00000029658.1"/>
</dbReference>
<evidence type="ECO:0000256" key="1">
    <source>
        <dbReference type="SAM" id="MobiDB-lite"/>
    </source>
</evidence>
<reference evidence="2" key="3">
    <citation type="submission" date="2025-09" db="UniProtKB">
        <authorList>
            <consortium name="Ensembl"/>
        </authorList>
    </citation>
    <scope>IDENTIFICATION</scope>
</reference>
<keyword evidence="3" id="KW-1185">Reference proteome</keyword>
<evidence type="ECO:0000313" key="2">
    <source>
        <dbReference type="Ensembl" id="ENSPEMP00000033274.1"/>
    </source>
</evidence>
<organism evidence="2 3">
    <name type="scientific">Peromyscus maniculatus bairdii</name>
    <name type="common">Prairie deer mouse</name>
    <dbReference type="NCBI Taxonomy" id="230844"/>
    <lineage>
        <taxon>Eukaryota</taxon>
        <taxon>Metazoa</taxon>
        <taxon>Chordata</taxon>
        <taxon>Craniata</taxon>
        <taxon>Vertebrata</taxon>
        <taxon>Euteleostomi</taxon>
        <taxon>Mammalia</taxon>
        <taxon>Eutheria</taxon>
        <taxon>Euarchontoglires</taxon>
        <taxon>Glires</taxon>
        <taxon>Rodentia</taxon>
        <taxon>Myomorpha</taxon>
        <taxon>Muroidea</taxon>
        <taxon>Cricetidae</taxon>
        <taxon>Neotominae</taxon>
        <taxon>Peromyscus</taxon>
    </lineage>
</organism>
<evidence type="ECO:0000313" key="3">
    <source>
        <dbReference type="Proteomes" id="UP000694547"/>
    </source>
</evidence>
<accession>A0A8C8W2S1</accession>
<sequence>MEGPGPSRLCPPPRSLGSARPHGPSRGRLARVAPSARGAAVVPGDGSLDPHLQADIEHHRGHHVEVREVHAQPPGQVEEGEQRAREPLAEGAVGAACRRPTRQSHCQA</sequence>
<feature type="region of interest" description="Disordered" evidence="1">
    <location>
        <begin position="71"/>
        <end position="108"/>
    </location>
</feature>
<dbReference type="GeneTree" id="ENSGT01030000234902"/>
<reference evidence="2" key="2">
    <citation type="submission" date="2025-08" db="UniProtKB">
        <authorList>
            <consortium name="Ensembl"/>
        </authorList>
    </citation>
    <scope>IDENTIFICATION</scope>
</reference>
<protein>
    <submittedName>
        <fullName evidence="2">Uncharacterized protein</fullName>
    </submittedName>
</protein>
<name>A0A8C8W2S1_PERMB</name>
<dbReference type="Proteomes" id="UP000694547">
    <property type="component" value="Chromosome X"/>
</dbReference>
<feature type="region of interest" description="Disordered" evidence="1">
    <location>
        <begin position="1"/>
        <end position="48"/>
    </location>
</feature>
<dbReference type="AlphaFoldDB" id="A0A8C8W2S1"/>
<reference evidence="2 3" key="1">
    <citation type="submission" date="2018-10" db="EMBL/GenBank/DDBJ databases">
        <title>Improved assembly of the deer mouse Peromyscus maniculatus genome.</title>
        <authorList>
            <person name="Lassance J.-M."/>
            <person name="Hoekstra H.E."/>
        </authorList>
    </citation>
    <scope>NUCLEOTIDE SEQUENCE [LARGE SCALE GENOMIC DNA]</scope>
</reference>
<proteinExistence type="predicted"/>